<keyword evidence="3" id="KW-1185">Reference proteome</keyword>
<sequence length="69" mass="7223">MKKYVSSAALVCLLSLIGFSAHASNGNGNATQSGPLVICTYADGSSNYVPSVICSHNGGTFVRNWGNQW</sequence>
<feature type="chain" id="PRO_5045958079" description="Secreted protein" evidence="1">
    <location>
        <begin position="24"/>
        <end position="69"/>
    </location>
</feature>
<gene>
    <name evidence="2" type="ORF">LRP49_19220</name>
</gene>
<accession>A0ABT5QQZ4</accession>
<comment type="caution">
    <text evidence="2">The sequence shown here is derived from an EMBL/GenBank/DDBJ whole genome shotgun (WGS) entry which is preliminary data.</text>
</comment>
<organism evidence="2 3">
    <name type="scientific">Enterovibrio qingdaonensis</name>
    <dbReference type="NCBI Taxonomy" id="2899818"/>
    <lineage>
        <taxon>Bacteria</taxon>
        <taxon>Pseudomonadati</taxon>
        <taxon>Pseudomonadota</taxon>
        <taxon>Gammaproteobacteria</taxon>
        <taxon>Vibrionales</taxon>
        <taxon>Vibrionaceae</taxon>
        <taxon>Enterovibrio</taxon>
    </lineage>
</organism>
<keyword evidence="1" id="KW-0732">Signal</keyword>
<dbReference type="Proteomes" id="UP001149821">
    <property type="component" value="Unassembled WGS sequence"/>
</dbReference>
<protein>
    <recommendedName>
        <fullName evidence="4">Secreted protein</fullName>
    </recommendedName>
</protein>
<dbReference type="RefSeq" id="WP_274144044.1">
    <property type="nucleotide sequence ID" value="NZ_JAJUBB010000017.1"/>
</dbReference>
<evidence type="ECO:0000313" key="3">
    <source>
        <dbReference type="Proteomes" id="UP001149821"/>
    </source>
</evidence>
<dbReference type="EMBL" id="JAJUBB010000017">
    <property type="protein sequence ID" value="MDD1783304.1"/>
    <property type="molecule type" value="Genomic_DNA"/>
</dbReference>
<evidence type="ECO:0000313" key="2">
    <source>
        <dbReference type="EMBL" id="MDD1783304.1"/>
    </source>
</evidence>
<proteinExistence type="predicted"/>
<reference evidence="2" key="1">
    <citation type="submission" date="2021-12" db="EMBL/GenBank/DDBJ databases">
        <title>Enterovibrio ZSDZ35 sp. nov. and Enterovibrio ZSDZ42 sp. nov., isolated from coastal seawater in Qingdao.</title>
        <authorList>
            <person name="Zhang P."/>
        </authorList>
    </citation>
    <scope>NUCLEOTIDE SEQUENCE</scope>
    <source>
        <strain evidence="2">ZSDZ35</strain>
    </source>
</reference>
<name>A0ABT5QQZ4_9GAMM</name>
<evidence type="ECO:0008006" key="4">
    <source>
        <dbReference type="Google" id="ProtNLM"/>
    </source>
</evidence>
<evidence type="ECO:0000256" key="1">
    <source>
        <dbReference type="SAM" id="SignalP"/>
    </source>
</evidence>
<feature type="signal peptide" evidence="1">
    <location>
        <begin position="1"/>
        <end position="23"/>
    </location>
</feature>